<dbReference type="Gene3D" id="2.60.120.200">
    <property type="match status" value="1"/>
</dbReference>
<dbReference type="GO" id="GO:0016798">
    <property type="term" value="F:hydrolase activity, acting on glycosyl bonds"/>
    <property type="evidence" value="ECO:0007669"/>
    <property type="project" value="InterPro"/>
</dbReference>
<dbReference type="SMART" id="SM00560">
    <property type="entry name" value="LamGL"/>
    <property type="match status" value="1"/>
</dbReference>
<proteinExistence type="predicted"/>
<dbReference type="InterPro" id="IPR008979">
    <property type="entry name" value="Galactose-bd-like_sf"/>
</dbReference>
<evidence type="ECO:0000313" key="10">
    <source>
        <dbReference type="Proteomes" id="UP000234145"/>
    </source>
</evidence>
<evidence type="ECO:0000256" key="3">
    <source>
        <dbReference type="ARBA" id="ARBA00022764"/>
    </source>
</evidence>
<evidence type="ECO:0000256" key="5">
    <source>
        <dbReference type="ARBA" id="ARBA00023157"/>
    </source>
</evidence>
<dbReference type="Pfam" id="PF13385">
    <property type="entry name" value="Laminin_G_3"/>
    <property type="match status" value="1"/>
</dbReference>
<reference evidence="10" key="1">
    <citation type="submission" date="2017-09" db="EMBL/GenBank/DDBJ databases">
        <title>Depth-based differentiation of microbial function through sediment-hosted aquifers and enrichment of novel symbionts in the deep terrestrial subsurface.</title>
        <authorList>
            <person name="Probst A.J."/>
            <person name="Ladd B."/>
            <person name="Jarett J.K."/>
            <person name="Geller-Mcgrath D.E."/>
            <person name="Sieber C.M.K."/>
            <person name="Emerson J.B."/>
            <person name="Anantharaman K."/>
            <person name="Thomas B.C."/>
            <person name="Malmstrom R."/>
            <person name="Stieglmeier M."/>
            <person name="Klingl A."/>
            <person name="Woyke T."/>
            <person name="Ryan C.M."/>
            <person name="Banfield J.F."/>
        </authorList>
    </citation>
    <scope>NUCLEOTIDE SEQUENCE [LARGE SCALE GENOMIC DNA]</scope>
</reference>
<dbReference type="InterPro" id="IPR013320">
    <property type="entry name" value="ConA-like_dom_sf"/>
</dbReference>
<dbReference type="InterPro" id="IPR003305">
    <property type="entry name" value="CenC_carb-bd"/>
</dbReference>
<comment type="subcellular location">
    <subcellularLocation>
        <location evidence="1">Periplasm</location>
    </subcellularLocation>
</comment>
<dbReference type="InterPro" id="IPR006558">
    <property type="entry name" value="LamG-like"/>
</dbReference>
<organism evidence="9 10">
    <name type="scientific">Candidatus Desantisbacteria bacterium CG_4_10_14_0_8_um_filter_39_17</name>
    <dbReference type="NCBI Taxonomy" id="1974542"/>
    <lineage>
        <taxon>Bacteria</taxon>
        <taxon>Candidatus Desantisiibacteriota</taxon>
    </lineage>
</organism>
<evidence type="ECO:0000256" key="1">
    <source>
        <dbReference type="ARBA" id="ARBA00004418"/>
    </source>
</evidence>
<keyword evidence="2 7" id="KW-0732">Signal</keyword>
<feature type="chain" id="PRO_5014198538" description="LamG-like jellyroll fold domain-containing protein" evidence="7">
    <location>
        <begin position="22"/>
        <end position="1346"/>
    </location>
</feature>
<evidence type="ECO:0000256" key="7">
    <source>
        <dbReference type="SAM" id="SignalP"/>
    </source>
</evidence>
<dbReference type="Pfam" id="PF16889">
    <property type="entry name" value="Hepar_II_III_N"/>
    <property type="match status" value="1"/>
</dbReference>
<evidence type="ECO:0000256" key="2">
    <source>
        <dbReference type="ARBA" id="ARBA00022729"/>
    </source>
</evidence>
<accession>A0A2H9P9L3</accession>
<keyword evidence="3" id="KW-0574">Periplasm</keyword>
<keyword evidence="6" id="KW-0456">Lyase</keyword>
<sequence>MKKWIILGVVLGLVFTGSLSAQQEKTVKENGLVGYWNFDEGKGEVAKDSSGNDIYGEIIGAEWVKGIKGSALEFNGEDAYVDCGSDDILNIADAITIECWVKRTGDGVKWNGIVSKGAGSKGYQTFHYNPSNNFTIYLNTNATGYGSVMGQVIPLNEWMHLVVTYDSKEKMVKLYQNGVMTASKQYEGQITDFAENFYIGRTTGFNYFCGLIDEVRVYNRALTEAEIQEHYKVMGGKKEIVSSTPGRNLVNPSFEEDKNKDGIPDGWHIWGGSLADKTAVTISQEKAHHGKYSIKIEDNNEKQSVGLESDLINITPGNMYKFSAYAFVLEGGPSIYLQFFDFENKRIEEAVKISSVGIRRNTWVTVEAYGKAPDNAMGCKLLFYSSSVNEDTAYFDEAKLEDLGKEYKVSTRAVVISDKDFFSLLNLDFSGMEEVKEAVKRGDLEKAKSAYLDFRRNKIKFKWFINPSDKPTKPVASSHPAGDKLLKHIFPPMAGEPEIYLGEDIDWETNPIPSSDQNRAYLWSEILNSLNFWNTLGQAYWQTLDEKYAREWVLQMEDWVKDLFYSGTSSGLASLRSRYFISSIWSSLHVGMRITDVFCNVYSYFLFSPSFTPDAHCTFAKSIWDHASRIIQVCEQKPKPNHNYDYPPPPALLVISILFPEYNAAKEWQEYAVKRIISVLDATVYPDGAEYELAPTYHNMCCNLIMKGIKIAKMNDISLPKEIMDKLKKMYVYNLYMMDPSGNCPPFNDSGRGSVKTLLKDAYEIWGDEEFLFCATSGKEGKKPKEDSYFFNYAGYYVMRSGWDSRKDNCLYFDAGPFGFSHQHEDMLNLYLYSGGKILLTEVGSYMYDYSKWRKYCLSSYGHNTIIVDGKEQNRMNAPSTYTTEQPLDNPSIISPFFDYAAGTYSEGYQKALPTLSKSAFRVEFEGDKDSSVSHNRNVIFLKPYYYLVIDFLEGEGSHTYDVLFHLDAREAEMDEKTKAVFSLSSGRKQLGLFPFDTKNLELKIVKGQEEPVLLGWLPSYNRKKPIPTIVYSKTEEPPSCFSTFLFPYSGTKPEVRFKEIMKYKKDVWARTVFTPYETISLILRKKEGKGMINIEEEISSLFSTNARLIVIRKPKDANENCFGFYNFTEYKENNLNFKSTAAVSLLMIKKENKIFMYNPLEKEINLNFVLPFNKTLTLPAKIWVEATSGEAKKIEESISPFKKADLDSDVSSVGEIDLANYPIFESSGQENKTVEASGVSALFYRGRAPANRDYLTFEIPISKEGDYEVLGTFLKHFCYGIVQLSVDGKKIGEPYDGYDKETYDTEVNFGKIHLTSGKHYFRYDIIGKNPLSDNYYIGIVSLTLR</sequence>
<dbReference type="InterPro" id="IPR012480">
    <property type="entry name" value="Hepar_II_III_C"/>
</dbReference>
<feature type="signal peptide" evidence="7">
    <location>
        <begin position="1"/>
        <end position="21"/>
    </location>
</feature>
<evidence type="ECO:0000313" key="9">
    <source>
        <dbReference type="EMBL" id="PIZ14977.1"/>
    </source>
</evidence>
<keyword evidence="4" id="KW-0378">Hydrolase</keyword>
<dbReference type="PANTHER" id="PTHR39210:SF1">
    <property type="entry name" value="HEPARIN-SULFATE LYASE"/>
    <property type="match status" value="1"/>
</dbReference>
<dbReference type="Gene3D" id="2.60.120.260">
    <property type="entry name" value="Galactose-binding domain-like"/>
    <property type="match status" value="1"/>
</dbReference>
<evidence type="ECO:0000259" key="8">
    <source>
        <dbReference type="SMART" id="SM00560"/>
    </source>
</evidence>
<dbReference type="Proteomes" id="UP000234145">
    <property type="component" value="Unassembled WGS sequence"/>
</dbReference>
<dbReference type="Gene3D" id="1.50.10.100">
    <property type="entry name" value="Chondroitin AC/alginate lyase"/>
    <property type="match status" value="1"/>
</dbReference>
<dbReference type="SUPFAM" id="SSF48230">
    <property type="entry name" value="Chondroitin AC/alginate lyase"/>
    <property type="match status" value="1"/>
</dbReference>
<dbReference type="Pfam" id="PF07940">
    <property type="entry name" value="Hepar_II_III_C"/>
    <property type="match status" value="1"/>
</dbReference>
<dbReference type="Pfam" id="PF02018">
    <property type="entry name" value="CBM_4_9"/>
    <property type="match status" value="1"/>
</dbReference>
<dbReference type="EMBL" id="PFMS01000113">
    <property type="protein sequence ID" value="PIZ14977.1"/>
    <property type="molecule type" value="Genomic_DNA"/>
</dbReference>
<feature type="domain" description="LamG-like jellyroll fold" evidence="8">
    <location>
        <begin position="93"/>
        <end position="225"/>
    </location>
</feature>
<name>A0A2H9P9L3_9BACT</name>
<dbReference type="GO" id="GO:0042597">
    <property type="term" value="C:periplasmic space"/>
    <property type="evidence" value="ECO:0007669"/>
    <property type="project" value="UniProtKB-SubCell"/>
</dbReference>
<dbReference type="PANTHER" id="PTHR39210">
    <property type="entry name" value="HEPARIN-SULFATE LYASE"/>
    <property type="match status" value="1"/>
</dbReference>
<keyword evidence="5" id="KW-1015">Disulfide bond</keyword>
<dbReference type="GO" id="GO:0016829">
    <property type="term" value="F:lyase activity"/>
    <property type="evidence" value="ECO:0007669"/>
    <property type="project" value="UniProtKB-KW"/>
</dbReference>
<dbReference type="SUPFAM" id="SSF49899">
    <property type="entry name" value="Concanavalin A-like lectins/glucanases"/>
    <property type="match status" value="1"/>
</dbReference>
<evidence type="ECO:0000256" key="6">
    <source>
        <dbReference type="ARBA" id="ARBA00023239"/>
    </source>
</evidence>
<gene>
    <name evidence="9" type="ORF">COY51_06770</name>
</gene>
<dbReference type="InterPro" id="IPR031680">
    <property type="entry name" value="Hepar_II_III_N"/>
</dbReference>
<dbReference type="Gene3D" id="2.70.98.70">
    <property type="match status" value="1"/>
</dbReference>
<protein>
    <recommendedName>
        <fullName evidence="8">LamG-like jellyroll fold domain-containing protein</fullName>
    </recommendedName>
</protein>
<dbReference type="InterPro" id="IPR008929">
    <property type="entry name" value="Chondroitin_lyas"/>
</dbReference>
<dbReference type="SUPFAM" id="SSF49785">
    <property type="entry name" value="Galactose-binding domain-like"/>
    <property type="match status" value="1"/>
</dbReference>
<comment type="caution">
    <text evidence="9">The sequence shown here is derived from an EMBL/GenBank/DDBJ whole genome shotgun (WGS) entry which is preliminary data.</text>
</comment>
<evidence type="ECO:0000256" key="4">
    <source>
        <dbReference type="ARBA" id="ARBA00022801"/>
    </source>
</evidence>